<comment type="caution">
    <text evidence="4">The sequence shown here is derived from an EMBL/GenBank/DDBJ whole genome shotgun (WGS) entry which is preliminary data.</text>
</comment>
<dbReference type="STRING" id="1849047.A0A3D8RUH3"/>
<dbReference type="InterPro" id="IPR025110">
    <property type="entry name" value="AMP-bd_C"/>
</dbReference>
<evidence type="ECO:0008006" key="6">
    <source>
        <dbReference type="Google" id="ProtNLM"/>
    </source>
</evidence>
<sequence>MPISSRWTIPLQVCSIPTYLFGPPGATVPDKPAFYDADRPDTHFLTIASFRTWSQRFAAGLQKAGLKPGDRVLLFSGNNLFYPVAFMGVLMAGGIFTGANPGFVVRELAYQLKDADAKFLICADASLEIGIEAATSVGMGKDRVFLFDDKLFEGTGESRLDIQNWKNLVESEKMGKSFRWFEPRDSKNSTCCLNYSSGTTGVPKGVEITHFNYVANATQFIHMGTLHPDFEAKAATAKVLCFLPMYHAMAQAIFISVAPKRQIPVYIMKKFDFVKVLESVQKFRITSLTMVPPVVVLLAKSPLTKKYDLSSVVDIGSGAAPLSGEVIEEAEALWPTGDRKMKASEGTPQRKYQSLMKMCQIARVGHDRSHLLTAWLGSPPGINPQLNGETEVALGERGEIWVNAPNIMKGYWRNPKATQEIFVDAPDGRWMRTGDIAYVDDKGHFFIVDRMKELIKVKGNQVAPAELEAVILEHPQIADSCVVGVTINGEEVPRAYIVPRQGEKPVESEIVNWMAKRVARHKRLLGGVVLVDAIPKNPSGKILRKILRERAKEEVGDKDPERAKL</sequence>
<dbReference type="GO" id="GO:0016405">
    <property type="term" value="F:CoA-ligase activity"/>
    <property type="evidence" value="ECO:0007669"/>
    <property type="project" value="TreeGrafter"/>
</dbReference>
<dbReference type="EMBL" id="PDLM01000005">
    <property type="protein sequence ID" value="RDW77504.1"/>
    <property type="molecule type" value="Genomic_DNA"/>
</dbReference>
<dbReference type="FunFam" id="3.30.300.30:FF:000007">
    <property type="entry name" value="4-coumarate--CoA ligase 2"/>
    <property type="match status" value="1"/>
</dbReference>
<dbReference type="CDD" id="cd05911">
    <property type="entry name" value="Firefly_Luc_like"/>
    <property type="match status" value="1"/>
</dbReference>
<proteinExistence type="inferred from homology"/>
<dbReference type="Gene3D" id="2.30.38.10">
    <property type="entry name" value="Luciferase, Domain 3"/>
    <property type="match status" value="1"/>
</dbReference>
<name>A0A3D8RUH3_9HELO</name>
<feature type="domain" description="AMP-dependent synthetase/ligase" evidence="2">
    <location>
        <begin position="27"/>
        <end position="412"/>
    </location>
</feature>
<organism evidence="4 5">
    <name type="scientific">Coleophoma cylindrospora</name>
    <dbReference type="NCBI Taxonomy" id="1849047"/>
    <lineage>
        <taxon>Eukaryota</taxon>
        <taxon>Fungi</taxon>
        <taxon>Dikarya</taxon>
        <taxon>Ascomycota</taxon>
        <taxon>Pezizomycotina</taxon>
        <taxon>Leotiomycetes</taxon>
        <taxon>Helotiales</taxon>
        <taxon>Dermateaceae</taxon>
        <taxon>Coleophoma</taxon>
    </lineage>
</organism>
<dbReference type="Gene3D" id="3.30.300.30">
    <property type="match status" value="1"/>
</dbReference>
<accession>A0A3D8RUH3</accession>
<evidence type="ECO:0000259" key="3">
    <source>
        <dbReference type="Pfam" id="PF13193"/>
    </source>
</evidence>
<dbReference type="InterPro" id="IPR020845">
    <property type="entry name" value="AMP-binding_CS"/>
</dbReference>
<evidence type="ECO:0000313" key="5">
    <source>
        <dbReference type="Proteomes" id="UP000256645"/>
    </source>
</evidence>
<dbReference type="Pfam" id="PF13193">
    <property type="entry name" value="AMP-binding_C"/>
    <property type="match status" value="1"/>
</dbReference>
<dbReference type="AlphaFoldDB" id="A0A3D8RUH3"/>
<dbReference type="Proteomes" id="UP000256645">
    <property type="component" value="Unassembled WGS sequence"/>
</dbReference>
<evidence type="ECO:0000256" key="1">
    <source>
        <dbReference type="ARBA" id="ARBA00006432"/>
    </source>
</evidence>
<dbReference type="OrthoDB" id="6509636at2759"/>
<dbReference type="SUPFAM" id="SSF56801">
    <property type="entry name" value="Acetyl-CoA synthetase-like"/>
    <property type="match status" value="1"/>
</dbReference>
<comment type="similarity">
    <text evidence="1">Belongs to the ATP-dependent AMP-binding enzyme family.</text>
</comment>
<gene>
    <name evidence="4" type="ORF">BP6252_05557</name>
</gene>
<dbReference type="PROSITE" id="PS00455">
    <property type="entry name" value="AMP_BINDING"/>
    <property type="match status" value="1"/>
</dbReference>
<dbReference type="PANTHER" id="PTHR24096:SF424">
    <property type="entry name" value="ACETYL-COA SYNTHETASE-LIKE PROTEIN-RELATED"/>
    <property type="match status" value="1"/>
</dbReference>
<evidence type="ECO:0000313" key="4">
    <source>
        <dbReference type="EMBL" id="RDW77504.1"/>
    </source>
</evidence>
<evidence type="ECO:0000259" key="2">
    <source>
        <dbReference type="Pfam" id="PF00501"/>
    </source>
</evidence>
<protein>
    <recommendedName>
        <fullName evidence="6">4-coumarate-CoA ligase</fullName>
    </recommendedName>
</protein>
<dbReference type="InterPro" id="IPR000873">
    <property type="entry name" value="AMP-dep_synth/lig_dom"/>
</dbReference>
<reference evidence="4 5" key="1">
    <citation type="journal article" date="2018" name="IMA Fungus">
        <title>IMA Genome-F 9: Draft genome sequence of Annulohypoxylon stygium, Aspergillus mulundensis, Berkeleyomyces basicola (syn. Thielaviopsis basicola), Ceratocystis smalleyi, two Cercospora beticola strains, Coleophoma cylindrospora, Fusarium fracticaudum, Phialophora cf. hyalina, and Morchella septimelata.</title>
        <authorList>
            <person name="Wingfield B.D."/>
            <person name="Bills G.F."/>
            <person name="Dong Y."/>
            <person name="Huang W."/>
            <person name="Nel W.J."/>
            <person name="Swalarsk-Parry B.S."/>
            <person name="Vaghefi N."/>
            <person name="Wilken P.M."/>
            <person name="An Z."/>
            <person name="de Beer Z.W."/>
            <person name="De Vos L."/>
            <person name="Chen L."/>
            <person name="Duong T.A."/>
            <person name="Gao Y."/>
            <person name="Hammerbacher A."/>
            <person name="Kikkert J.R."/>
            <person name="Li Y."/>
            <person name="Li H."/>
            <person name="Li K."/>
            <person name="Li Q."/>
            <person name="Liu X."/>
            <person name="Ma X."/>
            <person name="Naidoo K."/>
            <person name="Pethybridge S.J."/>
            <person name="Sun J."/>
            <person name="Steenkamp E.T."/>
            <person name="van der Nest M.A."/>
            <person name="van Wyk S."/>
            <person name="Wingfield M.J."/>
            <person name="Xiong C."/>
            <person name="Yue Q."/>
            <person name="Zhang X."/>
        </authorList>
    </citation>
    <scope>NUCLEOTIDE SEQUENCE [LARGE SCALE GENOMIC DNA]</scope>
    <source>
        <strain evidence="4 5">BP6252</strain>
    </source>
</reference>
<dbReference type="InterPro" id="IPR045851">
    <property type="entry name" value="AMP-bd_C_sf"/>
</dbReference>
<dbReference type="Pfam" id="PF00501">
    <property type="entry name" value="AMP-binding"/>
    <property type="match status" value="1"/>
</dbReference>
<keyword evidence="5" id="KW-1185">Reference proteome</keyword>
<dbReference type="Gene3D" id="3.40.50.980">
    <property type="match status" value="2"/>
</dbReference>
<feature type="domain" description="AMP-binding enzyme C-terminal" evidence="3">
    <location>
        <begin position="466"/>
        <end position="541"/>
    </location>
</feature>
<dbReference type="PANTHER" id="PTHR24096">
    <property type="entry name" value="LONG-CHAIN-FATTY-ACID--COA LIGASE"/>
    <property type="match status" value="1"/>
</dbReference>